<dbReference type="Pfam" id="PF00685">
    <property type="entry name" value="Sulfotransfer_1"/>
    <property type="match status" value="1"/>
</dbReference>
<evidence type="ECO:0000256" key="2">
    <source>
        <dbReference type="ARBA" id="ARBA00022679"/>
    </source>
</evidence>
<reference evidence="5" key="1">
    <citation type="journal article" date="2019" name="Int. J. Syst. Evol. Microbiol.">
        <title>The Global Catalogue of Microorganisms (GCM) 10K type strain sequencing project: providing services to taxonomists for standard genome sequencing and annotation.</title>
        <authorList>
            <consortium name="The Broad Institute Genomics Platform"/>
            <consortium name="The Broad Institute Genome Sequencing Center for Infectious Disease"/>
            <person name="Wu L."/>
            <person name="Ma J."/>
        </authorList>
    </citation>
    <scope>NUCLEOTIDE SEQUENCE [LARGE SCALE GENOMIC DNA]</scope>
    <source>
        <strain evidence="5">CCUG 61697</strain>
    </source>
</reference>
<organism evidence="4 5">
    <name type="scientific">Methyloligella solikamskensis</name>
    <dbReference type="NCBI Taxonomy" id="1177756"/>
    <lineage>
        <taxon>Bacteria</taxon>
        <taxon>Pseudomonadati</taxon>
        <taxon>Pseudomonadota</taxon>
        <taxon>Alphaproteobacteria</taxon>
        <taxon>Hyphomicrobiales</taxon>
        <taxon>Hyphomicrobiaceae</taxon>
        <taxon>Methyloligella</taxon>
    </lineage>
</organism>
<dbReference type="Gene3D" id="3.40.50.300">
    <property type="entry name" value="P-loop containing nucleotide triphosphate hydrolases"/>
    <property type="match status" value="1"/>
</dbReference>
<keyword evidence="2" id="KW-0808">Transferase</keyword>
<evidence type="ECO:0000259" key="3">
    <source>
        <dbReference type="Pfam" id="PF00685"/>
    </source>
</evidence>
<dbReference type="InterPro" id="IPR027417">
    <property type="entry name" value="P-loop_NTPase"/>
</dbReference>
<dbReference type="SUPFAM" id="SSF52540">
    <property type="entry name" value="P-loop containing nucleoside triphosphate hydrolases"/>
    <property type="match status" value="1"/>
</dbReference>
<evidence type="ECO:0000313" key="4">
    <source>
        <dbReference type="EMBL" id="MFD0987420.1"/>
    </source>
</evidence>
<comment type="caution">
    <text evidence="4">The sequence shown here is derived from an EMBL/GenBank/DDBJ whole genome shotgun (WGS) entry which is preliminary data.</text>
</comment>
<keyword evidence="5" id="KW-1185">Reference proteome</keyword>
<evidence type="ECO:0000256" key="1">
    <source>
        <dbReference type="ARBA" id="ARBA00005771"/>
    </source>
</evidence>
<evidence type="ECO:0000313" key="5">
    <source>
        <dbReference type="Proteomes" id="UP001597102"/>
    </source>
</evidence>
<protein>
    <submittedName>
        <fullName evidence="4">Sulfotransferase domain-containing protein</fullName>
    </submittedName>
</protein>
<comment type="similarity">
    <text evidence="1">Belongs to the sulfotransferase 1 family.</text>
</comment>
<dbReference type="InterPro" id="IPR000863">
    <property type="entry name" value="Sulfotransferase_dom"/>
</dbReference>
<accession>A0ABW3JAD2</accession>
<dbReference type="PANTHER" id="PTHR11783">
    <property type="entry name" value="SULFOTRANSFERASE SULT"/>
    <property type="match status" value="1"/>
</dbReference>
<proteinExistence type="inferred from homology"/>
<dbReference type="Proteomes" id="UP001597102">
    <property type="component" value="Unassembled WGS sequence"/>
</dbReference>
<name>A0ABW3JAD2_9HYPH</name>
<gene>
    <name evidence="4" type="ORF">ACFQ2F_09970</name>
</gene>
<sequence>MILAEVFDLQTTSIYESENQLMAHPASTMAHRVRFAGQLNECDFDGPYWIGVKTHDATPSDDSPALYIVRDGRSTLVSYWHFQQAWGSKSFTMEELIDGKALGGSWSEHVAAWHDRPHTLTLRYEELVADTDSQCERIAEFLNVEPKNEFSQPFEELNQMAPTLFRAAEDSKNIAEITPHLEMFDEFHGEAMRLLGYY</sequence>
<dbReference type="RefSeq" id="WP_379089366.1">
    <property type="nucleotide sequence ID" value="NZ_JBHTJO010000001.1"/>
</dbReference>
<dbReference type="EMBL" id="JBHTJO010000001">
    <property type="protein sequence ID" value="MFD0987420.1"/>
    <property type="molecule type" value="Genomic_DNA"/>
</dbReference>
<feature type="domain" description="Sulfotransferase" evidence="3">
    <location>
        <begin position="66"/>
        <end position="149"/>
    </location>
</feature>